<organism evidence="2 3">
    <name type="scientific">Amborella trichopoda</name>
    <dbReference type="NCBI Taxonomy" id="13333"/>
    <lineage>
        <taxon>Eukaryota</taxon>
        <taxon>Viridiplantae</taxon>
        <taxon>Streptophyta</taxon>
        <taxon>Embryophyta</taxon>
        <taxon>Tracheophyta</taxon>
        <taxon>Spermatophyta</taxon>
        <taxon>Magnoliopsida</taxon>
        <taxon>Amborellales</taxon>
        <taxon>Amborellaceae</taxon>
        <taxon>Amborella</taxon>
    </lineage>
</organism>
<dbReference type="OMA" id="WIAWRIS"/>
<evidence type="ECO:0008006" key="4">
    <source>
        <dbReference type="Google" id="ProtNLM"/>
    </source>
</evidence>
<dbReference type="Gene3D" id="1.10.20.10">
    <property type="entry name" value="Histone, subunit A"/>
    <property type="match status" value="1"/>
</dbReference>
<gene>
    <name evidence="2" type="ORF">AMTR_s00033p00223660</name>
</gene>
<dbReference type="HOGENOM" id="CLU_934894_0_0_1"/>
<evidence type="ECO:0000313" key="2">
    <source>
        <dbReference type="EMBL" id="ERN14370.1"/>
    </source>
</evidence>
<proteinExistence type="predicted"/>
<dbReference type="Gramene" id="ERN14370">
    <property type="protein sequence ID" value="ERN14370"/>
    <property type="gene ID" value="AMTR_s00033p00223660"/>
</dbReference>
<reference evidence="3" key="1">
    <citation type="journal article" date="2013" name="Science">
        <title>The Amborella genome and the evolution of flowering plants.</title>
        <authorList>
            <consortium name="Amborella Genome Project"/>
        </authorList>
    </citation>
    <scope>NUCLEOTIDE SEQUENCE [LARGE SCALE GENOMIC DNA]</scope>
</reference>
<dbReference type="Proteomes" id="UP000017836">
    <property type="component" value="Unassembled WGS sequence"/>
</dbReference>
<protein>
    <recommendedName>
        <fullName evidence="4">Bromodomain associated domain-containing protein</fullName>
    </recommendedName>
</protein>
<sequence>MQKTQSKLSSTTGKVVEFAFDRASSAGPKSNESDIEDMSFRSQNGDLRETWYSQSVESYRERRSKWIAWRISQQRIPFSERETFKRTPEGMSLYLKLLEKHNKRRKIFDDQGMGFANPVKENGSHGFHTSSNLEMNDLMGEESDFFPELMFPSNCVPDSAVPSTNKPEENQNIEFCGILDNLPQGICRNPAMIERFGMRAEYFNMGIGRSKYRGKNRRSMCEEEASHLLQQALSRILVSIGFEGASSNSLEVLSQFLSCHICKLSQILRLLADSYRKQCTPVELLKMFIRTLGYSVVT</sequence>
<name>U5CWN3_AMBTC</name>
<feature type="region of interest" description="Disordered" evidence="1">
    <location>
        <begin position="20"/>
        <end position="40"/>
    </location>
</feature>
<dbReference type="EMBL" id="KI392557">
    <property type="protein sequence ID" value="ERN14370.1"/>
    <property type="molecule type" value="Genomic_DNA"/>
</dbReference>
<keyword evidence="3" id="KW-1185">Reference proteome</keyword>
<evidence type="ECO:0000256" key="1">
    <source>
        <dbReference type="SAM" id="MobiDB-lite"/>
    </source>
</evidence>
<dbReference type="eggNOG" id="ENOG502QS2N">
    <property type="taxonomic scope" value="Eukaryota"/>
</dbReference>
<dbReference type="GO" id="GO:0046982">
    <property type="term" value="F:protein heterodimerization activity"/>
    <property type="evidence" value="ECO:0007669"/>
    <property type="project" value="InterPro"/>
</dbReference>
<dbReference type="STRING" id="13333.U5CWN3"/>
<accession>U5CWN3</accession>
<dbReference type="PANTHER" id="PTHR37604:SF1">
    <property type="entry name" value="TRANSCRIPTION INITIATION FACTOR TFIID SUBUNIT"/>
    <property type="match status" value="1"/>
</dbReference>
<dbReference type="AlphaFoldDB" id="U5CWN3"/>
<evidence type="ECO:0000313" key="3">
    <source>
        <dbReference type="Proteomes" id="UP000017836"/>
    </source>
</evidence>
<dbReference type="PANTHER" id="PTHR37604">
    <property type="entry name" value="TRANSCRIPTION INITIATION FACTOR TFIID SUBUNIT"/>
    <property type="match status" value="1"/>
</dbReference>
<dbReference type="InterPro" id="IPR009072">
    <property type="entry name" value="Histone-fold"/>
</dbReference>